<dbReference type="Proteomes" id="UP000749040">
    <property type="component" value="Unassembled WGS sequence"/>
</dbReference>
<name>A0ABS2U1K0_9ACTN</name>
<evidence type="ECO:0000313" key="4">
    <source>
        <dbReference type="Proteomes" id="UP000749040"/>
    </source>
</evidence>
<feature type="compositionally biased region" description="Polar residues" evidence="1">
    <location>
        <begin position="341"/>
        <end position="362"/>
    </location>
</feature>
<feature type="region of interest" description="Disordered" evidence="1">
    <location>
        <begin position="294"/>
        <end position="362"/>
    </location>
</feature>
<feature type="compositionally biased region" description="Low complexity" evidence="1">
    <location>
        <begin position="294"/>
        <end position="314"/>
    </location>
</feature>
<reference evidence="3 4" key="1">
    <citation type="submission" date="2021-01" db="EMBL/GenBank/DDBJ databases">
        <title>Streptomyces acididurans sp. nov., isolated from a peat swamp forest soil.</title>
        <authorList>
            <person name="Chantavorakit T."/>
            <person name="Duangmal K."/>
        </authorList>
    </citation>
    <scope>NUCLEOTIDE SEQUENCE [LARGE SCALE GENOMIC DNA]</scope>
    <source>
        <strain evidence="3 4">KK5PA1</strain>
    </source>
</reference>
<proteinExistence type="predicted"/>
<evidence type="ECO:0000259" key="2">
    <source>
        <dbReference type="Pfam" id="PF25000"/>
    </source>
</evidence>
<evidence type="ECO:0000313" key="3">
    <source>
        <dbReference type="EMBL" id="MBM9509460.1"/>
    </source>
</evidence>
<comment type="caution">
    <text evidence="3">The sequence shown here is derived from an EMBL/GenBank/DDBJ whole genome shotgun (WGS) entry which is preliminary data.</text>
</comment>
<dbReference type="EMBL" id="JADKYB010000025">
    <property type="protein sequence ID" value="MBM9509460.1"/>
    <property type="molecule type" value="Genomic_DNA"/>
</dbReference>
<keyword evidence="4" id="KW-1185">Reference proteome</keyword>
<dbReference type="Pfam" id="PF25000">
    <property type="entry name" value="DUF7779"/>
    <property type="match status" value="1"/>
</dbReference>
<dbReference type="InterPro" id="IPR056681">
    <property type="entry name" value="DUF7779"/>
</dbReference>
<protein>
    <recommendedName>
        <fullName evidence="2">DUF7779 domain-containing protein</fullName>
    </recommendedName>
</protein>
<gene>
    <name evidence="3" type="ORF">ITX44_33920</name>
</gene>
<accession>A0ABS2U1K0</accession>
<evidence type="ECO:0000256" key="1">
    <source>
        <dbReference type="SAM" id="MobiDB-lite"/>
    </source>
</evidence>
<feature type="domain" description="DUF7779" evidence="2">
    <location>
        <begin position="92"/>
        <end position="183"/>
    </location>
</feature>
<dbReference type="RefSeq" id="WP_205362572.1">
    <property type="nucleotide sequence ID" value="NZ_JADKYB010000025.1"/>
</dbReference>
<sequence>MLATHDRTEPAEDLAALAEHLGHLPLALSQAAAFMADADMTVADYRVLLADRTRTLADASPEALPPGHIRAMAAAWDLSIERAERMHPAGLARSLLRLAAFMDPNGIPAAALTTPPAVTYLAEHRAGTAADTAGDVNPADVTAELRVLHRLSLIDHTARDLHREVRVHALIQRTLRDTLTSEQYAQTARAAADALLAVWPQVERDTVLAQTLRANAATLITWAEPALHRPDVHDVLVQVGHSLGESGQVTAAITYHWRLAATLPTGGGRRGMRQGLRMRSPNCWRTGRGCWALTTRTPSTPAAASPAGGTATPRARPPQAGRPLRETEPATSPGRPGGQPSCGSAMSTTRSAAGSNPSTGCP</sequence>
<organism evidence="3 4">
    <name type="scientific">Actinacidiphila acididurans</name>
    <dbReference type="NCBI Taxonomy" id="2784346"/>
    <lineage>
        <taxon>Bacteria</taxon>
        <taxon>Bacillati</taxon>
        <taxon>Actinomycetota</taxon>
        <taxon>Actinomycetes</taxon>
        <taxon>Kitasatosporales</taxon>
        <taxon>Streptomycetaceae</taxon>
        <taxon>Actinacidiphila</taxon>
    </lineage>
</organism>